<dbReference type="GO" id="GO:0007165">
    <property type="term" value="P:signal transduction"/>
    <property type="evidence" value="ECO:0007669"/>
    <property type="project" value="UniProtKB-KW"/>
</dbReference>
<keyword evidence="4 9" id="KW-0812">Transmembrane</keyword>
<protein>
    <recommendedName>
        <fullName evidence="10">Methyl-accepting transducer domain-containing protein</fullName>
    </recommendedName>
</protein>
<evidence type="ECO:0000256" key="1">
    <source>
        <dbReference type="ARBA" id="ARBA00004651"/>
    </source>
</evidence>
<accession>A0A3A3G822</accession>
<keyword evidence="12" id="KW-1185">Reference proteome</keyword>
<dbReference type="Pfam" id="PF00015">
    <property type="entry name" value="MCPsignal"/>
    <property type="match status" value="1"/>
</dbReference>
<evidence type="ECO:0000256" key="5">
    <source>
        <dbReference type="ARBA" id="ARBA00022989"/>
    </source>
</evidence>
<keyword evidence="6 9" id="KW-0472">Membrane</keyword>
<organism evidence="11 12">
    <name type="scientific">Noviherbaspirillum saxi</name>
    <dbReference type="NCBI Taxonomy" id="2320863"/>
    <lineage>
        <taxon>Bacteria</taxon>
        <taxon>Pseudomonadati</taxon>
        <taxon>Pseudomonadota</taxon>
        <taxon>Betaproteobacteria</taxon>
        <taxon>Burkholderiales</taxon>
        <taxon>Oxalobacteraceae</taxon>
        <taxon>Noviherbaspirillum</taxon>
    </lineage>
</organism>
<dbReference type="InterPro" id="IPR051310">
    <property type="entry name" value="MCP_chemotaxis"/>
</dbReference>
<dbReference type="InterPro" id="IPR004089">
    <property type="entry name" value="MCPsignal_dom"/>
</dbReference>
<dbReference type="AlphaFoldDB" id="A0A3A3G822"/>
<evidence type="ECO:0000259" key="10">
    <source>
        <dbReference type="PROSITE" id="PS50111"/>
    </source>
</evidence>
<evidence type="ECO:0000313" key="12">
    <source>
        <dbReference type="Proteomes" id="UP000265955"/>
    </source>
</evidence>
<sequence length="513" mass="54964">MKLFVPLVVCWISLWAITGIGIYDKKVARFEDRQDTMRYATEIALSTVKEYAALVGAGKMTLQDAQAQAMERIKHMRFGVDGYITIVSSKPAMIMHPMKPEMNGKEMGDYKDPAGNYLFRDMAKIARGPGQGWVEYVWAKPGHPDQSATFPKGSYVLTYKPWDWSFVTGIYLDDLSDEVVSDFWKDFVVLSFIGIFLNGALFLVIRSVERTIGGDPDQATGVAHRIASGDLTQTVNVKQNDKSSLLFAMKQMQDNLLSIVSRVRAGTDAISTASSQIAAGNMDLSSRTEQQAASLEETASSMEELTSTVKQNADNARQANQLAMVASAVAGKGGDVVAEVVDTMTAINDSANKIADIIGVIDGIAFQTNILALNAAVEAARAGEQGRGFAVVAAEVRTLAQRSAAAAKEIKGLIGDSVDKVHTGTTLVDQAGATMKEVVTSVRRVTDIISEIAAASAEQTTGIEQVNLAITQMDQVTQQNAALVEEAAAASASMQSQAGELAEAASVFKLPRT</sequence>
<evidence type="ECO:0000256" key="6">
    <source>
        <dbReference type="ARBA" id="ARBA00023136"/>
    </source>
</evidence>
<dbReference type="Proteomes" id="UP000265955">
    <property type="component" value="Unassembled WGS sequence"/>
</dbReference>
<dbReference type="EMBL" id="QYUO01000002">
    <property type="protein sequence ID" value="RJF96340.1"/>
    <property type="molecule type" value="Genomic_DNA"/>
</dbReference>
<name>A0A3A3G822_9BURK</name>
<dbReference type="InterPro" id="IPR004090">
    <property type="entry name" value="Chemotax_Me-accpt_rcpt"/>
</dbReference>
<dbReference type="CDD" id="cd11386">
    <property type="entry name" value="MCP_signal"/>
    <property type="match status" value="1"/>
</dbReference>
<dbReference type="SMART" id="SM00283">
    <property type="entry name" value="MA"/>
    <property type="match status" value="1"/>
</dbReference>
<comment type="subcellular location">
    <subcellularLocation>
        <location evidence="1">Cell membrane</location>
        <topology evidence="1">Multi-pass membrane protein</topology>
    </subcellularLocation>
</comment>
<evidence type="ECO:0000256" key="2">
    <source>
        <dbReference type="ARBA" id="ARBA00022475"/>
    </source>
</evidence>
<evidence type="ECO:0000256" key="4">
    <source>
        <dbReference type="ARBA" id="ARBA00022692"/>
    </source>
</evidence>
<keyword evidence="2" id="KW-1003">Cell membrane</keyword>
<keyword evidence="5 9" id="KW-1133">Transmembrane helix</keyword>
<dbReference type="InterPro" id="IPR033480">
    <property type="entry name" value="sCache_2"/>
</dbReference>
<dbReference type="PRINTS" id="PR00260">
    <property type="entry name" value="CHEMTRNSDUCR"/>
</dbReference>
<evidence type="ECO:0000256" key="8">
    <source>
        <dbReference type="PROSITE-ProRule" id="PRU00284"/>
    </source>
</evidence>
<evidence type="ECO:0000313" key="11">
    <source>
        <dbReference type="EMBL" id="RJF96340.1"/>
    </source>
</evidence>
<dbReference type="Gene3D" id="3.30.450.20">
    <property type="entry name" value="PAS domain"/>
    <property type="match status" value="1"/>
</dbReference>
<reference evidence="12" key="1">
    <citation type="submission" date="2018-09" db="EMBL/GenBank/DDBJ databases">
        <authorList>
            <person name="Zhu H."/>
        </authorList>
    </citation>
    <scope>NUCLEOTIDE SEQUENCE [LARGE SCALE GENOMIC DNA]</scope>
    <source>
        <strain evidence="12">K1R23-30</strain>
    </source>
</reference>
<dbReference type="PROSITE" id="PS50111">
    <property type="entry name" value="CHEMOTAXIS_TRANSDUC_2"/>
    <property type="match status" value="1"/>
</dbReference>
<dbReference type="SMART" id="SM01049">
    <property type="entry name" value="Cache_2"/>
    <property type="match status" value="1"/>
</dbReference>
<dbReference type="Gene3D" id="1.10.287.950">
    <property type="entry name" value="Methyl-accepting chemotaxis protein"/>
    <property type="match status" value="1"/>
</dbReference>
<evidence type="ECO:0000256" key="7">
    <source>
        <dbReference type="ARBA" id="ARBA00029447"/>
    </source>
</evidence>
<dbReference type="GO" id="GO:0004888">
    <property type="term" value="F:transmembrane signaling receptor activity"/>
    <property type="evidence" value="ECO:0007669"/>
    <property type="project" value="InterPro"/>
</dbReference>
<feature type="transmembrane region" description="Helical" evidence="9">
    <location>
        <begin position="187"/>
        <end position="205"/>
    </location>
</feature>
<comment type="similarity">
    <text evidence="7">Belongs to the methyl-accepting chemotaxis (MCP) protein family.</text>
</comment>
<dbReference type="SUPFAM" id="SSF58104">
    <property type="entry name" value="Methyl-accepting chemotaxis protein (MCP) signaling domain"/>
    <property type="match status" value="1"/>
</dbReference>
<dbReference type="GO" id="GO:0006935">
    <property type="term" value="P:chemotaxis"/>
    <property type="evidence" value="ECO:0007669"/>
    <property type="project" value="InterPro"/>
</dbReference>
<keyword evidence="8" id="KW-0807">Transducer</keyword>
<evidence type="ECO:0000256" key="3">
    <source>
        <dbReference type="ARBA" id="ARBA00022481"/>
    </source>
</evidence>
<feature type="domain" description="Methyl-accepting transducer" evidence="10">
    <location>
        <begin position="266"/>
        <end position="495"/>
    </location>
</feature>
<proteinExistence type="inferred from homology"/>
<dbReference type="OrthoDB" id="8555762at2"/>
<gene>
    <name evidence="11" type="ORF">D3871_21285</name>
</gene>
<dbReference type="PANTHER" id="PTHR43531">
    <property type="entry name" value="PROTEIN ICFG"/>
    <property type="match status" value="1"/>
</dbReference>
<dbReference type="GO" id="GO:0005886">
    <property type="term" value="C:plasma membrane"/>
    <property type="evidence" value="ECO:0007669"/>
    <property type="project" value="UniProtKB-SubCell"/>
</dbReference>
<evidence type="ECO:0000256" key="9">
    <source>
        <dbReference type="SAM" id="Phobius"/>
    </source>
</evidence>
<dbReference type="Pfam" id="PF17200">
    <property type="entry name" value="sCache_2"/>
    <property type="match status" value="1"/>
</dbReference>
<comment type="caution">
    <text evidence="11">The sequence shown here is derived from an EMBL/GenBank/DDBJ whole genome shotgun (WGS) entry which is preliminary data.</text>
</comment>
<keyword evidence="3" id="KW-0488">Methylation</keyword>
<dbReference type="PANTHER" id="PTHR43531:SF14">
    <property type="entry name" value="METHYL-ACCEPTING CHEMOTAXIS PROTEIN I-RELATED"/>
    <property type="match status" value="1"/>
</dbReference>
<dbReference type="FunFam" id="1.10.287.950:FF:000002">
    <property type="entry name" value="Methyl-accepting chemotaxis protein"/>
    <property type="match status" value="1"/>
</dbReference>